<evidence type="ECO:0000256" key="1">
    <source>
        <dbReference type="SAM" id="MobiDB-lite"/>
    </source>
</evidence>
<proteinExistence type="predicted"/>
<sequence length="100" mass="10844">MASGSTSGQKLERGASASKSPSQEKPQSTAPLSMVVTDAVRRWFVETSKEASKGDVKQQALVGQMLCEGYGCNPDPAAGREWIDKARRRGYRMSGVYCEL</sequence>
<dbReference type="PANTHER" id="PTHR36792:SF5">
    <property type="entry name" value="SEL1 REPEAT PROTEIN"/>
    <property type="match status" value="1"/>
</dbReference>
<comment type="caution">
    <text evidence="2">The sequence shown here is derived from an EMBL/GenBank/DDBJ whole genome shotgun (WGS) entry which is preliminary data.</text>
</comment>
<feature type="compositionally biased region" description="Polar residues" evidence="1">
    <location>
        <begin position="17"/>
        <end position="31"/>
    </location>
</feature>
<evidence type="ECO:0000313" key="3">
    <source>
        <dbReference type="Proteomes" id="UP001465755"/>
    </source>
</evidence>
<dbReference type="InterPro" id="IPR011990">
    <property type="entry name" value="TPR-like_helical_dom_sf"/>
</dbReference>
<dbReference type="AlphaFoldDB" id="A0AAW1PJ03"/>
<keyword evidence="3" id="KW-1185">Reference proteome</keyword>
<dbReference type="Proteomes" id="UP001465755">
    <property type="component" value="Unassembled WGS sequence"/>
</dbReference>
<dbReference type="PANTHER" id="PTHR36792">
    <property type="entry name" value="EXPRESSED PROTEIN"/>
    <property type="match status" value="1"/>
</dbReference>
<name>A0AAW1PJ03_9CHLO</name>
<accession>A0AAW1PJ03</accession>
<evidence type="ECO:0000313" key="2">
    <source>
        <dbReference type="EMBL" id="KAK9808543.1"/>
    </source>
</evidence>
<reference evidence="2 3" key="1">
    <citation type="journal article" date="2024" name="Nat. Commun.">
        <title>Phylogenomics reveals the evolutionary origins of lichenization in chlorophyte algae.</title>
        <authorList>
            <person name="Puginier C."/>
            <person name="Libourel C."/>
            <person name="Otte J."/>
            <person name="Skaloud P."/>
            <person name="Haon M."/>
            <person name="Grisel S."/>
            <person name="Petersen M."/>
            <person name="Berrin J.G."/>
            <person name="Delaux P.M."/>
            <person name="Dal Grande F."/>
            <person name="Keller J."/>
        </authorList>
    </citation>
    <scope>NUCLEOTIDE SEQUENCE [LARGE SCALE GENOMIC DNA]</scope>
    <source>
        <strain evidence="2 3">SAG 2036</strain>
    </source>
</reference>
<organism evidence="2 3">
    <name type="scientific">Symbiochloris irregularis</name>
    <dbReference type="NCBI Taxonomy" id="706552"/>
    <lineage>
        <taxon>Eukaryota</taxon>
        <taxon>Viridiplantae</taxon>
        <taxon>Chlorophyta</taxon>
        <taxon>core chlorophytes</taxon>
        <taxon>Trebouxiophyceae</taxon>
        <taxon>Trebouxiales</taxon>
        <taxon>Trebouxiaceae</taxon>
        <taxon>Symbiochloris</taxon>
    </lineage>
</organism>
<protein>
    <submittedName>
        <fullName evidence="2">Uncharacterized protein</fullName>
    </submittedName>
</protein>
<feature type="region of interest" description="Disordered" evidence="1">
    <location>
        <begin position="1"/>
        <end position="34"/>
    </location>
</feature>
<dbReference type="Gene3D" id="1.25.40.10">
    <property type="entry name" value="Tetratricopeptide repeat domain"/>
    <property type="match status" value="1"/>
</dbReference>
<dbReference type="EMBL" id="JALJOQ010000022">
    <property type="protein sequence ID" value="KAK9808543.1"/>
    <property type="molecule type" value="Genomic_DNA"/>
</dbReference>
<gene>
    <name evidence="2" type="ORF">WJX73_006849</name>
</gene>